<dbReference type="InterPro" id="IPR006059">
    <property type="entry name" value="SBP"/>
</dbReference>
<evidence type="ECO:0000313" key="7">
    <source>
        <dbReference type="Proteomes" id="UP000886842"/>
    </source>
</evidence>
<dbReference type="Proteomes" id="UP000886842">
    <property type="component" value="Unassembled WGS sequence"/>
</dbReference>
<evidence type="ECO:0000313" key="6">
    <source>
        <dbReference type="EMBL" id="HIT74031.1"/>
    </source>
</evidence>
<reference evidence="6" key="1">
    <citation type="submission" date="2020-10" db="EMBL/GenBank/DDBJ databases">
        <authorList>
            <person name="Gilroy R."/>
        </authorList>
    </citation>
    <scope>NUCLEOTIDE SEQUENCE</scope>
    <source>
        <strain evidence="6">ChiGjej1B1-24693</strain>
    </source>
</reference>
<dbReference type="SUPFAM" id="SSF53850">
    <property type="entry name" value="Periplasmic binding protein-like II"/>
    <property type="match status" value="1"/>
</dbReference>
<name>A0A9D1GV28_9ACTN</name>
<dbReference type="PROSITE" id="PS51318">
    <property type="entry name" value="TAT"/>
    <property type="match status" value="1"/>
</dbReference>
<evidence type="ECO:0000256" key="3">
    <source>
        <dbReference type="ARBA" id="ARBA00022448"/>
    </source>
</evidence>
<protein>
    <submittedName>
        <fullName evidence="6">Extracellular solute-binding protein</fullName>
    </submittedName>
</protein>
<dbReference type="GO" id="GO:0030313">
    <property type="term" value="C:cell envelope"/>
    <property type="evidence" value="ECO:0007669"/>
    <property type="project" value="UniProtKB-SubCell"/>
</dbReference>
<evidence type="ECO:0000256" key="5">
    <source>
        <dbReference type="SAM" id="MobiDB-lite"/>
    </source>
</evidence>
<gene>
    <name evidence="6" type="ORF">IAA98_00420</name>
</gene>
<dbReference type="PANTHER" id="PTHR43649:SF31">
    <property type="entry name" value="SN-GLYCEROL-3-PHOSPHATE-BINDING PERIPLASMIC PROTEIN UGPB"/>
    <property type="match status" value="1"/>
</dbReference>
<evidence type="ECO:0000256" key="4">
    <source>
        <dbReference type="ARBA" id="ARBA00022729"/>
    </source>
</evidence>
<evidence type="ECO:0000256" key="1">
    <source>
        <dbReference type="ARBA" id="ARBA00004196"/>
    </source>
</evidence>
<comment type="caution">
    <text evidence="6">The sequence shown here is derived from an EMBL/GenBank/DDBJ whole genome shotgun (WGS) entry which is preliminary data.</text>
</comment>
<dbReference type="PANTHER" id="PTHR43649">
    <property type="entry name" value="ARABINOSE-BINDING PROTEIN-RELATED"/>
    <property type="match status" value="1"/>
</dbReference>
<dbReference type="PROSITE" id="PS51257">
    <property type="entry name" value="PROKAR_LIPOPROTEIN"/>
    <property type="match status" value="1"/>
</dbReference>
<keyword evidence="4" id="KW-0732">Signal</keyword>
<dbReference type="Gene3D" id="3.40.190.10">
    <property type="entry name" value="Periplasmic binding protein-like II"/>
    <property type="match status" value="2"/>
</dbReference>
<feature type="region of interest" description="Disordered" evidence="5">
    <location>
        <begin position="22"/>
        <end position="45"/>
    </location>
</feature>
<proteinExistence type="inferred from homology"/>
<accession>A0A9D1GV28</accession>
<comment type="subcellular location">
    <subcellularLocation>
        <location evidence="1">Cell envelope</location>
    </subcellularLocation>
</comment>
<evidence type="ECO:0000256" key="2">
    <source>
        <dbReference type="ARBA" id="ARBA00008520"/>
    </source>
</evidence>
<keyword evidence="3" id="KW-0813">Transport</keyword>
<dbReference type="EMBL" id="DVLP01000015">
    <property type="protein sequence ID" value="HIT74031.1"/>
    <property type="molecule type" value="Genomic_DNA"/>
</dbReference>
<dbReference type="Pfam" id="PF13416">
    <property type="entry name" value="SBP_bac_8"/>
    <property type="match status" value="1"/>
</dbReference>
<dbReference type="InterPro" id="IPR006311">
    <property type="entry name" value="TAT_signal"/>
</dbReference>
<dbReference type="InterPro" id="IPR050490">
    <property type="entry name" value="Bact_solute-bd_prot1"/>
</dbReference>
<dbReference type="AlphaFoldDB" id="A0A9D1GV28"/>
<reference evidence="6" key="2">
    <citation type="journal article" date="2021" name="PeerJ">
        <title>Extensive microbial diversity within the chicken gut microbiome revealed by metagenomics and culture.</title>
        <authorList>
            <person name="Gilroy R."/>
            <person name="Ravi A."/>
            <person name="Getino M."/>
            <person name="Pursley I."/>
            <person name="Horton D.L."/>
            <person name="Alikhan N.F."/>
            <person name="Baker D."/>
            <person name="Gharbi K."/>
            <person name="Hall N."/>
            <person name="Watson M."/>
            <person name="Adriaenssens E.M."/>
            <person name="Foster-Nyarko E."/>
            <person name="Jarju S."/>
            <person name="Secka A."/>
            <person name="Antonio M."/>
            <person name="Oren A."/>
            <person name="Chaudhuri R.R."/>
            <person name="La Ragione R."/>
            <person name="Hildebrand F."/>
            <person name="Pallen M.J."/>
        </authorList>
    </citation>
    <scope>NUCLEOTIDE SEQUENCE</scope>
    <source>
        <strain evidence="6">ChiGjej1B1-24693</strain>
    </source>
</reference>
<organism evidence="6 7">
    <name type="scientific">Candidatus Avipropionibacterium avicola</name>
    <dbReference type="NCBI Taxonomy" id="2840701"/>
    <lineage>
        <taxon>Bacteria</taxon>
        <taxon>Bacillati</taxon>
        <taxon>Actinomycetota</taxon>
        <taxon>Actinomycetes</taxon>
        <taxon>Propionibacteriales</taxon>
        <taxon>Propionibacteriaceae</taxon>
        <taxon>Propionibacteriaceae incertae sedis</taxon>
        <taxon>Candidatus Avipropionibacterium</taxon>
    </lineage>
</organism>
<comment type="similarity">
    <text evidence="2">Belongs to the bacterial solute-binding protein 1 family.</text>
</comment>
<sequence length="541" mass="56894">MAISRRAILGAAALGSVTGLVSSCSPPSAPEGGTSSPGADGSVPLPVTVPYEGVVPDAPATPEGAAPYFRQFPDEPVAFVSDKPMAGGTVTALTFMNSLPAPVDENVWWQAINDALGGAIEMDGAAVGDYPAKLQTVVASNDIPDLMAILPGTVPAIGELLAAKFADLSDHLAGDAVATYPGLANIPSDTWRGCMVDGRLYAVPIPRFSLDRCYLTRADLADKAGVTAQPSNGEELLEVLRGLTDKKAKTFGAAHIWGLLQLFREMHGAPNDWAVVDGSLVKDYETEEFKAALEVARQVWSEGLVHPNAFDANISLQIQGYYNAGIIGFFPGVASWDSNAESPLLEDPAAVSVPMEVNTWDGSGPAVRYLNGGAPYLTAIGNSDPARVEELLRVVNWFASPFGTKEYVLTKFGVEGVDHTVDDGVYTLTDQGKADYPSGLNYTGAPAMVHYSPTNPDIAEQEYDSEVLGMQTGIVSPSLGLASSTDESKGAALDRQMTDVQADIIQGRKPLSAWDDAVADWRTKGGDTIREEFGAALAAAG</sequence>